<name>A0A919JL87_9ACTN</name>
<proteinExistence type="inferred from homology"/>
<comment type="similarity">
    <text evidence="1">Belongs to the AHA1 family.</text>
</comment>
<reference evidence="3" key="1">
    <citation type="submission" date="2021-01" db="EMBL/GenBank/DDBJ databases">
        <title>Whole genome shotgun sequence of Actinoplanes nipponensis NBRC 14063.</title>
        <authorList>
            <person name="Komaki H."/>
            <person name="Tamura T."/>
        </authorList>
    </citation>
    <scope>NUCLEOTIDE SEQUENCE</scope>
    <source>
        <strain evidence="3">NBRC 14063</strain>
    </source>
</reference>
<dbReference type="Proteomes" id="UP000647172">
    <property type="component" value="Unassembled WGS sequence"/>
</dbReference>
<dbReference type="InterPro" id="IPR013538">
    <property type="entry name" value="ASHA1/2-like_C"/>
</dbReference>
<comment type="caution">
    <text evidence="3">The sequence shown here is derived from an EMBL/GenBank/DDBJ whole genome shotgun (WGS) entry which is preliminary data.</text>
</comment>
<dbReference type="Pfam" id="PF08327">
    <property type="entry name" value="AHSA1"/>
    <property type="match status" value="1"/>
</dbReference>
<dbReference type="CDD" id="cd07814">
    <property type="entry name" value="SRPBCC_CalC_Aha1-like"/>
    <property type="match status" value="1"/>
</dbReference>
<evidence type="ECO:0000259" key="2">
    <source>
        <dbReference type="Pfam" id="PF08327"/>
    </source>
</evidence>
<gene>
    <name evidence="3" type="ORF">Ani05nite_47450</name>
</gene>
<evidence type="ECO:0000313" key="3">
    <source>
        <dbReference type="EMBL" id="GIE51211.1"/>
    </source>
</evidence>
<feature type="domain" description="Activator of Hsp90 ATPase homologue 1/2-like C-terminal" evidence="2">
    <location>
        <begin position="17"/>
        <end position="152"/>
    </location>
</feature>
<keyword evidence="4" id="KW-1185">Reference proteome</keyword>
<dbReference type="AlphaFoldDB" id="A0A919JL87"/>
<protein>
    <submittedName>
        <fullName evidence="3">Activator of HSP90 ATPase</fullName>
    </submittedName>
</protein>
<dbReference type="InterPro" id="IPR023393">
    <property type="entry name" value="START-like_dom_sf"/>
</dbReference>
<dbReference type="EMBL" id="BOMQ01000055">
    <property type="protein sequence ID" value="GIE51211.1"/>
    <property type="molecule type" value="Genomic_DNA"/>
</dbReference>
<evidence type="ECO:0000313" key="4">
    <source>
        <dbReference type="Proteomes" id="UP000647172"/>
    </source>
</evidence>
<dbReference type="RefSeq" id="WP_203771542.1">
    <property type="nucleotide sequence ID" value="NZ_BAAAYJ010000084.1"/>
</dbReference>
<sequence>MSDSDATTELVITRIFDAPRELVYRAFTDPDQISAWFGPVGWSVPRDSVEVEAKVGGHQRFTMVNDADPAQTSPVETTFVEVVENELLVGEEDVSALPDFAGDVMRMRLEFHDEPGGRTRLVLTQGPFSREVVEQARAGWGSSFTKLDKTLG</sequence>
<dbReference type="Gene3D" id="3.30.530.20">
    <property type="match status" value="1"/>
</dbReference>
<organism evidence="3 4">
    <name type="scientific">Actinoplanes nipponensis</name>
    <dbReference type="NCBI Taxonomy" id="135950"/>
    <lineage>
        <taxon>Bacteria</taxon>
        <taxon>Bacillati</taxon>
        <taxon>Actinomycetota</taxon>
        <taxon>Actinomycetes</taxon>
        <taxon>Micromonosporales</taxon>
        <taxon>Micromonosporaceae</taxon>
        <taxon>Actinoplanes</taxon>
    </lineage>
</organism>
<dbReference type="SUPFAM" id="SSF55961">
    <property type="entry name" value="Bet v1-like"/>
    <property type="match status" value="1"/>
</dbReference>
<accession>A0A919JL87</accession>
<evidence type="ECO:0000256" key="1">
    <source>
        <dbReference type="ARBA" id="ARBA00006817"/>
    </source>
</evidence>